<dbReference type="EMBL" id="CP108222">
    <property type="protein sequence ID" value="WTT20556.1"/>
    <property type="molecule type" value="Genomic_DNA"/>
</dbReference>
<reference evidence="1" key="1">
    <citation type="submission" date="2022-10" db="EMBL/GenBank/DDBJ databases">
        <title>The complete genomes of actinobacterial strains from the NBC collection.</title>
        <authorList>
            <person name="Joergensen T.S."/>
            <person name="Alvarez Arevalo M."/>
            <person name="Sterndorff E.B."/>
            <person name="Faurdal D."/>
            <person name="Vuksanovic O."/>
            <person name="Mourched A.-S."/>
            <person name="Charusanti P."/>
            <person name="Shaw S."/>
            <person name="Blin K."/>
            <person name="Weber T."/>
        </authorList>
    </citation>
    <scope>NUCLEOTIDE SEQUENCE</scope>
    <source>
        <strain evidence="1">NBC_00093</strain>
    </source>
</reference>
<organism evidence="1">
    <name type="scientific">Streptomyces sp. NBC_00093</name>
    <dbReference type="NCBI Taxonomy" id="2975649"/>
    <lineage>
        <taxon>Bacteria</taxon>
        <taxon>Bacillati</taxon>
        <taxon>Actinomycetota</taxon>
        <taxon>Actinomycetes</taxon>
        <taxon>Kitasatosporales</taxon>
        <taxon>Streptomycetaceae</taxon>
        <taxon>Streptomyces</taxon>
    </lineage>
</organism>
<sequence>MRVHCSYVSHSSCLAGAAALVAALLTTGCEGAPATAEAASNSTEFSDVRFTLGSRGGVRIDGESRAAVRSAGAFTSAEGRAHPFTRPDDQLLVVLRHWPAPERASRGWASRPWPPEDPSVESGFLVDTADQVRADLDGHAMEQLRRGTIRIDVTGADADDLVRLTLSASRETTGPARPDPPACEGLDRRSSHRVVLPTVEPGTPVRDAAEALRKQCLDVQYASLPTDGQAGTVRRVLVPIAGQPLTAAVLPPPDGTAPQGHAPGDTITTDLTRPATLIVAR</sequence>
<evidence type="ECO:0000313" key="1">
    <source>
        <dbReference type="EMBL" id="WTT20556.1"/>
    </source>
</evidence>
<dbReference type="PROSITE" id="PS51257">
    <property type="entry name" value="PROKAR_LIPOPROTEIN"/>
    <property type="match status" value="1"/>
</dbReference>
<evidence type="ECO:0008006" key="2">
    <source>
        <dbReference type="Google" id="ProtNLM"/>
    </source>
</evidence>
<dbReference type="AlphaFoldDB" id="A0AAU2AAJ9"/>
<gene>
    <name evidence="1" type="ORF">OHA22_36045</name>
</gene>
<proteinExistence type="predicted"/>
<protein>
    <recommendedName>
        <fullName evidence="2">Lipoprotein</fullName>
    </recommendedName>
</protein>
<accession>A0AAU2AAJ9</accession>
<name>A0AAU2AAJ9_9ACTN</name>